<dbReference type="AlphaFoldDB" id="G9P261"/>
<dbReference type="Proteomes" id="UP000005426">
    <property type="component" value="Unassembled WGS sequence"/>
</dbReference>
<organism evidence="2 3">
    <name type="scientific">Hypocrea atroviridis (strain ATCC 20476 / IMI 206040)</name>
    <name type="common">Trichoderma atroviride</name>
    <dbReference type="NCBI Taxonomy" id="452589"/>
    <lineage>
        <taxon>Eukaryota</taxon>
        <taxon>Fungi</taxon>
        <taxon>Dikarya</taxon>
        <taxon>Ascomycota</taxon>
        <taxon>Pezizomycotina</taxon>
        <taxon>Sordariomycetes</taxon>
        <taxon>Hypocreomycetidae</taxon>
        <taxon>Hypocreales</taxon>
        <taxon>Hypocreaceae</taxon>
        <taxon>Trichoderma</taxon>
    </lineage>
</organism>
<name>G9P261_HYPAI</name>
<evidence type="ECO:0000313" key="3">
    <source>
        <dbReference type="Proteomes" id="UP000005426"/>
    </source>
</evidence>
<accession>G9P261</accession>
<comment type="caution">
    <text evidence="2">The sequence shown here is derived from an EMBL/GenBank/DDBJ whole genome shotgun (WGS) entry which is preliminary data.</text>
</comment>
<protein>
    <submittedName>
        <fullName evidence="2">Uncharacterized protein</fullName>
    </submittedName>
</protein>
<keyword evidence="3" id="KW-1185">Reference proteome</keyword>
<dbReference type="KEGG" id="tatv:25779355"/>
<reference evidence="2 3" key="1">
    <citation type="journal article" date="2011" name="Genome Biol.">
        <title>Comparative genome sequence analysis underscores mycoparasitism as the ancestral life style of Trichoderma.</title>
        <authorList>
            <person name="Kubicek C.P."/>
            <person name="Herrera-Estrella A."/>
            <person name="Seidl-Seiboth V."/>
            <person name="Martinez D.A."/>
            <person name="Druzhinina I.S."/>
            <person name="Thon M."/>
            <person name="Zeilinger S."/>
            <person name="Casas-Flores S."/>
            <person name="Horwitz B.A."/>
            <person name="Mukherjee P.K."/>
            <person name="Mukherjee M."/>
            <person name="Kredics L."/>
            <person name="Alcaraz L.D."/>
            <person name="Aerts A."/>
            <person name="Antal Z."/>
            <person name="Atanasova L."/>
            <person name="Cervantes-Badillo M.G."/>
            <person name="Challacombe J."/>
            <person name="Chertkov O."/>
            <person name="McCluskey K."/>
            <person name="Coulpier F."/>
            <person name="Deshpande N."/>
            <person name="von Doehren H."/>
            <person name="Ebbole D.J."/>
            <person name="Esquivel-Naranjo E.U."/>
            <person name="Fekete E."/>
            <person name="Flipphi M."/>
            <person name="Glaser F."/>
            <person name="Gomez-Rodriguez E.Y."/>
            <person name="Gruber S."/>
            <person name="Han C."/>
            <person name="Henrissat B."/>
            <person name="Hermosa R."/>
            <person name="Hernandez-Onate M."/>
            <person name="Karaffa L."/>
            <person name="Kosti I."/>
            <person name="Le Crom S."/>
            <person name="Lindquist E."/>
            <person name="Lucas S."/>
            <person name="Luebeck M."/>
            <person name="Luebeck P.S."/>
            <person name="Margeot A."/>
            <person name="Metz B."/>
            <person name="Misra M."/>
            <person name="Nevalainen H."/>
            <person name="Omann M."/>
            <person name="Packer N."/>
            <person name="Perrone G."/>
            <person name="Uresti-Rivera E.E."/>
            <person name="Salamov A."/>
            <person name="Schmoll M."/>
            <person name="Seiboth B."/>
            <person name="Shapiro H."/>
            <person name="Sukno S."/>
            <person name="Tamayo-Ramos J.A."/>
            <person name="Tisch D."/>
            <person name="Wiest A."/>
            <person name="Wilkinson H.H."/>
            <person name="Zhang M."/>
            <person name="Coutinho P.M."/>
            <person name="Kenerley C.M."/>
            <person name="Monte E."/>
            <person name="Baker S.E."/>
            <person name="Grigoriev I.V."/>
        </authorList>
    </citation>
    <scope>NUCLEOTIDE SEQUENCE [LARGE SCALE GENOMIC DNA]</scope>
    <source>
        <strain evidence="3">ATCC 20476 / IMI 206040</strain>
    </source>
</reference>
<feature type="compositionally biased region" description="Polar residues" evidence="1">
    <location>
        <begin position="160"/>
        <end position="175"/>
    </location>
</feature>
<evidence type="ECO:0000313" key="2">
    <source>
        <dbReference type="EMBL" id="EHK43433.1"/>
    </source>
</evidence>
<gene>
    <name evidence="2" type="ORF">TRIATDRAFT_276808</name>
</gene>
<proteinExistence type="predicted"/>
<dbReference type="GeneID" id="25779355"/>
<dbReference type="HOGENOM" id="CLU_1219831_0_0_1"/>
<dbReference type="EMBL" id="ABDG02000026">
    <property type="protein sequence ID" value="EHK43433.1"/>
    <property type="molecule type" value="Genomic_DNA"/>
</dbReference>
<feature type="region of interest" description="Disordered" evidence="1">
    <location>
        <begin position="157"/>
        <end position="177"/>
    </location>
</feature>
<evidence type="ECO:0000256" key="1">
    <source>
        <dbReference type="SAM" id="MobiDB-lite"/>
    </source>
</evidence>
<sequence length="227" mass="24213">MMPTSRNGVSASGMWRFGVSMLLDASLRRQAPLTKQHWKPRVQRSSLAVAAHAKAVGSCAQQRGRNYTRQVPTLVLPGRGYHTSKVGISARLDCSYLPGILPIKRWQELTRGGSEMPELAMLPINSAAACHCRPLLASSGPALAACFSHMRHQAGLAPQPTASDMHSMPASSHAQNPAGKALDELLELLEAPAFCSSSLAASAFLSRHDSGCSPSLPNPPTWSQVPT</sequence>